<name>A0A2K1KE39_PHYPA</name>
<reference evidence="1 3" key="1">
    <citation type="journal article" date="2008" name="Science">
        <title>The Physcomitrella genome reveals evolutionary insights into the conquest of land by plants.</title>
        <authorList>
            <person name="Rensing S."/>
            <person name="Lang D."/>
            <person name="Zimmer A."/>
            <person name="Terry A."/>
            <person name="Salamov A."/>
            <person name="Shapiro H."/>
            <person name="Nishiyama T."/>
            <person name="Perroud P.-F."/>
            <person name="Lindquist E."/>
            <person name="Kamisugi Y."/>
            <person name="Tanahashi T."/>
            <person name="Sakakibara K."/>
            <person name="Fujita T."/>
            <person name="Oishi K."/>
            <person name="Shin-I T."/>
            <person name="Kuroki Y."/>
            <person name="Toyoda A."/>
            <person name="Suzuki Y."/>
            <person name="Hashimoto A."/>
            <person name="Yamaguchi K."/>
            <person name="Sugano A."/>
            <person name="Kohara Y."/>
            <person name="Fujiyama A."/>
            <person name="Anterola A."/>
            <person name="Aoki S."/>
            <person name="Ashton N."/>
            <person name="Barbazuk W.B."/>
            <person name="Barker E."/>
            <person name="Bennetzen J."/>
            <person name="Bezanilla M."/>
            <person name="Blankenship R."/>
            <person name="Cho S.H."/>
            <person name="Dutcher S."/>
            <person name="Estelle M."/>
            <person name="Fawcett J.A."/>
            <person name="Gundlach H."/>
            <person name="Hanada K."/>
            <person name="Heyl A."/>
            <person name="Hicks K.A."/>
            <person name="Hugh J."/>
            <person name="Lohr M."/>
            <person name="Mayer K."/>
            <person name="Melkozernov A."/>
            <person name="Murata T."/>
            <person name="Nelson D."/>
            <person name="Pils B."/>
            <person name="Prigge M."/>
            <person name="Reiss B."/>
            <person name="Renner T."/>
            <person name="Rombauts S."/>
            <person name="Rushton P."/>
            <person name="Sanderfoot A."/>
            <person name="Schween G."/>
            <person name="Shiu S.-H."/>
            <person name="Stueber K."/>
            <person name="Theodoulou F.L."/>
            <person name="Tu H."/>
            <person name="Van de Peer Y."/>
            <person name="Verrier P.J."/>
            <person name="Waters E."/>
            <person name="Wood A."/>
            <person name="Yang L."/>
            <person name="Cove D."/>
            <person name="Cuming A."/>
            <person name="Hasebe M."/>
            <person name="Lucas S."/>
            <person name="Mishler D.B."/>
            <person name="Reski R."/>
            <person name="Grigoriev I."/>
            <person name="Quatrano R.S."/>
            <person name="Boore J.L."/>
        </authorList>
    </citation>
    <scope>NUCLEOTIDE SEQUENCE [LARGE SCALE GENOMIC DNA]</scope>
    <source>
        <strain evidence="2 3">cv. Gransden 2004</strain>
    </source>
</reference>
<protein>
    <submittedName>
        <fullName evidence="1 2">Uncharacterized protein</fullName>
    </submittedName>
</protein>
<organism evidence="1">
    <name type="scientific">Physcomitrium patens</name>
    <name type="common">Spreading-leaved earth moss</name>
    <name type="synonym">Physcomitrella patens</name>
    <dbReference type="NCBI Taxonomy" id="3218"/>
    <lineage>
        <taxon>Eukaryota</taxon>
        <taxon>Viridiplantae</taxon>
        <taxon>Streptophyta</taxon>
        <taxon>Embryophyta</taxon>
        <taxon>Bryophyta</taxon>
        <taxon>Bryophytina</taxon>
        <taxon>Bryopsida</taxon>
        <taxon>Funariidae</taxon>
        <taxon>Funariales</taxon>
        <taxon>Funariaceae</taxon>
        <taxon>Physcomitrium</taxon>
    </lineage>
</organism>
<reference evidence="1 3" key="2">
    <citation type="journal article" date="2018" name="Plant J.">
        <title>The Physcomitrella patens chromosome-scale assembly reveals moss genome structure and evolution.</title>
        <authorList>
            <person name="Lang D."/>
            <person name="Ullrich K.K."/>
            <person name="Murat F."/>
            <person name="Fuchs J."/>
            <person name="Jenkins J."/>
            <person name="Haas F.B."/>
            <person name="Piednoel M."/>
            <person name="Gundlach H."/>
            <person name="Van Bel M."/>
            <person name="Meyberg R."/>
            <person name="Vives C."/>
            <person name="Morata J."/>
            <person name="Symeonidi A."/>
            <person name="Hiss M."/>
            <person name="Muchero W."/>
            <person name="Kamisugi Y."/>
            <person name="Saleh O."/>
            <person name="Blanc G."/>
            <person name="Decker E.L."/>
            <person name="van Gessel N."/>
            <person name="Grimwood J."/>
            <person name="Hayes R.D."/>
            <person name="Graham S.W."/>
            <person name="Gunter L.E."/>
            <person name="McDaniel S.F."/>
            <person name="Hoernstein S.N.W."/>
            <person name="Larsson A."/>
            <person name="Li F.W."/>
            <person name="Perroud P.F."/>
            <person name="Phillips J."/>
            <person name="Ranjan P."/>
            <person name="Rokshar D.S."/>
            <person name="Rothfels C.J."/>
            <person name="Schneider L."/>
            <person name="Shu S."/>
            <person name="Stevenson D.W."/>
            <person name="Thummler F."/>
            <person name="Tillich M."/>
            <person name="Villarreal Aguilar J.C."/>
            <person name="Widiez T."/>
            <person name="Wong G.K."/>
            <person name="Wymore A."/>
            <person name="Zhang Y."/>
            <person name="Zimmer A.D."/>
            <person name="Quatrano R.S."/>
            <person name="Mayer K.F.X."/>
            <person name="Goodstein D."/>
            <person name="Casacuberta J.M."/>
            <person name="Vandepoele K."/>
            <person name="Reski R."/>
            <person name="Cuming A.C."/>
            <person name="Tuskan G.A."/>
            <person name="Maumus F."/>
            <person name="Salse J."/>
            <person name="Schmutz J."/>
            <person name="Rensing S.A."/>
        </authorList>
    </citation>
    <scope>NUCLEOTIDE SEQUENCE [LARGE SCALE GENOMIC DNA]</scope>
    <source>
        <strain evidence="2 3">cv. Gransden 2004</strain>
    </source>
</reference>
<reference evidence="2" key="3">
    <citation type="submission" date="2020-12" db="UniProtKB">
        <authorList>
            <consortium name="EnsemblPlants"/>
        </authorList>
    </citation>
    <scope>IDENTIFICATION</scope>
</reference>
<gene>
    <name evidence="1" type="ORF">PHYPA_008414</name>
</gene>
<evidence type="ECO:0000313" key="2">
    <source>
        <dbReference type="EnsemblPlants" id="PAC:32976973.CDS.1"/>
    </source>
</evidence>
<dbReference type="Gramene" id="Pp3c6_2610V3.1">
    <property type="protein sequence ID" value="PAC:32976973.CDS.1"/>
    <property type="gene ID" value="Pp3c6_2610"/>
</dbReference>
<dbReference type="Proteomes" id="UP000006727">
    <property type="component" value="Chromosome 6"/>
</dbReference>
<dbReference type="AlphaFoldDB" id="A0A2K1KE39"/>
<keyword evidence="3" id="KW-1185">Reference proteome</keyword>
<proteinExistence type="predicted"/>
<dbReference type="EnsemblPlants" id="Pp3c6_2610V3.1">
    <property type="protein sequence ID" value="PAC:32976973.CDS.1"/>
    <property type="gene ID" value="Pp3c6_2610"/>
</dbReference>
<accession>A0A2K1KE39</accession>
<dbReference type="InParanoid" id="A0A2K1KE39"/>
<dbReference type="EMBL" id="ABEU02000006">
    <property type="protein sequence ID" value="PNR52040.1"/>
    <property type="molecule type" value="Genomic_DNA"/>
</dbReference>
<sequence length="92" mass="10262">MGPNPRQAPALGFWLERGSYFFRVSRLRGLDLGRDVGALPRIQRLRRSPWMPSLTRRKTTKTIIDASGGDVPLLPHSVWNRYSIASDSVAGG</sequence>
<evidence type="ECO:0000313" key="1">
    <source>
        <dbReference type="EMBL" id="PNR52040.1"/>
    </source>
</evidence>
<evidence type="ECO:0000313" key="3">
    <source>
        <dbReference type="Proteomes" id="UP000006727"/>
    </source>
</evidence>